<evidence type="ECO:0000256" key="1">
    <source>
        <dbReference type="SAM" id="MobiDB-lite"/>
    </source>
</evidence>
<feature type="compositionally biased region" description="Acidic residues" evidence="1">
    <location>
        <begin position="54"/>
        <end position="65"/>
    </location>
</feature>
<dbReference type="Proteomes" id="UP001189429">
    <property type="component" value="Unassembled WGS sequence"/>
</dbReference>
<evidence type="ECO:0000313" key="2">
    <source>
        <dbReference type="EMBL" id="CAK0807525.1"/>
    </source>
</evidence>
<proteinExistence type="predicted"/>
<dbReference type="EMBL" id="CAUYUJ010003947">
    <property type="protein sequence ID" value="CAK0807525.1"/>
    <property type="molecule type" value="Genomic_DNA"/>
</dbReference>
<comment type="caution">
    <text evidence="2">The sequence shown here is derived from an EMBL/GenBank/DDBJ whole genome shotgun (WGS) entry which is preliminary data.</text>
</comment>
<name>A0ABN9QN19_9DINO</name>
<reference evidence="2" key="1">
    <citation type="submission" date="2023-10" db="EMBL/GenBank/DDBJ databases">
        <authorList>
            <person name="Chen Y."/>
            <person name="Shah S."/>
            <person name="Dougan E. K."/>
            <person name="Thang M."/>
            <person name="Chan C."/>
        </authorList>
    </citation>
    <scope>NUCLEOTIDE SEQUENCE [LARGE SCALE GENOMIC DNA]</scope>
</reference>
<sequence length="98" mass="10488">MPRATGPRPAELHPGAPGRARRGRADHHNMKTTAVVARHPLLYRGPRAERSSCQEEEEEEEEEGEEAKGGAGEGAATIRAVESCTAGRTELFLLGPSS</sequence>
<evidence type="ECO:0000313" key="3">
    <source>
        <dbReference type="Proteomes" id="UP001189429"/>
    </source>
</evidence>
<feature type="region of interest" description="Disordered" evidence="1">
    <location>
        <begin position="1"/>
        <end position="75"/>
    </location>
</feature>
<accession>A0ABN9QN19</accession>
<keyword evidence="3" id="KW-1185">Reference proteome</keyword>
<protein>
    <submittedName>
        <fullName evidence="2">Uncharacterized protein</fullName>
    </submittedName>
</protein>
<organism evidence="2 3">
    <name type="scientific">Prorocentrum cordatum</name>
    <dbReference type="NCBI Taxonomy" id="2364126"/>
    <lineage>
        <taxon>Eukaryota</taxon>
        <taxon>Sar</taxon>
        <taxon>Alveolata</taxon>
        <taxon>Dinophyceae</taxon>
        <taxon>Prorocentrales</taxon>
        <taxon>Prorocentraceae</taxon>
        <taxon>Prorocentrum</taxon>
    </lineage>
</organism>
<gene>
    <name evidence="2" type="ORF">PCOR1329_LOCUS13375</name>
</gene>